<dbReference type="InterPro" id="IPR001628">
    <property type="entry name" value="Znf_hrmn_rcpt"/>
</dbReference>
<evidence type="ECO:0000259" key="12">
    <source>
        <dbReference type="PROSITE" id="PS51843"/>
    </source>
</evidence>
<evidence type="ECO:0000313" key="13">
    <source>
        <dbReference type="EMBL" id="CAL1528033.1"/>
    </source>
</evidence>
<dbReference type="PANTHER" id="PTHR24082">
    <property type="entry name" value="NUCLEAR HORMONE RECEPTOR"/>
    <property type="match status" value="1"/>
</dbReference>
<organism evidence="13 14">
    <name type="scientific">Lymnaea stagnalis</name>
    <name type="common">Great pond snail</name>
    <name type="synonym">Helix stagnalis</name>
    <dbReference type="NCBI Taxonomy" id="6523"/>
    <lineage>
        <taxon>Eukaryota</taxon>
        <taxon>Metazoa</taxon>
        <taxon>Spiralia</taxon>
        <taxon>Lophotrochozoa</taxon>
        <taxon>Mollusca</taxon>
        <taxon>Gastropoda</taxon>
        <taxon>Heterobranchia</taxon>
        <taxon>Euthyneura</taxon>
        <taxon>Panpulmonata</taxon>
        <taxon>Hygrophila</taxon>
        <taxon>Lymnaeoidea</taxon>
        <taxon>Lymnaeidae</taxon>
        <taxon>Lymnaea</taxon>
    </lineage>
</organism>
<dbReference type="GO" id="GO:0005634">
    <property type="term" value="C:nucleus"/>
    <property type="evidence" value="ECO:0007669"/>
    <property type="project" value="UniProtKB-SubCell"/>
</dbReference>
<dbReference type="InterPro" id="IPR000536">
    <property type="entry name" value="Nucl_hrmn_rcpt_lig-bd"/>
</dbReference>
<dbReference type="GO" id="GO:0019216">
    <property type="term" value="P:regulation of lipid metabolic process"/>
    <property type="evidence" value="ECO:0007669"/>
    <property type="project" value="TreeGrafter"/>
</dbReference>
<proteinExistence type="inferred from homology"/>
<dbReference type="SUPFAM" id="SSF57716">
    <property type="entry name" value="Glucocorticoid receptor-like (DNA-binding domain)"/>
    <property type="match status" value="1"/>
</dbReference>
<dbReference type="SUPFAM" id="SSF48508">
    <property type="entry name" value="Nuclear receptor ligand-binding domain"/>
    <property type="match status" value="1"/>
</dbReference>
<dbReference type="InterPro" id="IPR013088">
    <property type="entry name" value="Znf_NHR/GATA"/>
</dbReference>
<evidence type="ECO:0000256" key="5">
    <source>
        <dbReference type="ARBA" id="ARBA00023125"/>
    </source>
</evidence>
<evidence type="ECO:0000313" key="14">
    <source>
        <dbReference type="Proteomes" id="UP001497497"/>
    </source>
</evidence>
<dbReference type="GO" id="GO:0000978">
    <property type="term" value="F:RNA polymerase II cis-regulatory region sequence-specific DNA binding"/>
    <property type="evidence" value="ECO:0007669"/>
    <property type="project" value="TreeGrafter"/>
</dbReference>
<name>A0AAV2H3C3_LYMST</name>
<keyword evidence="14" id="KW-1185">Reference proteome</keyword>
<dbReference type="Gene3D" id="1.10.565.10">
    <property type="entry name" value="Retinoid X Receptor"/>
    <property type="match status" value="1"/>
</dbReference>
<evidence type="ECO:0000256" key="2">
    <source>
        <dbReference type="ARBA" id="ARBA00022771"/>
    </source>
</evidence>
<dbReference type="GO" id="GO:0004879">
    <property type="term" value="F:nuclear receptor activity"/>
    <property type="evidence" value="ECO:0007669"/>
    <property type="project" value="TreeGrafter"/>
</dbReference>
<dbReference type="GO" id="GO:0045944">
    <property type="term" value="P:positive regulation of transcription by RNA polymerase II"/>
    <property type="evidence" value="ECO:0007669"/>
    <property type="project" value="TreeGrafter"/>
</dbReference>
<keyword evidence="1 9" id="KW-0479">Metal-binding</keyword>
<evidence type="ECO:0000256" key="10">
    <source>
        <dbReference type="SAM" id="MobiDB-lite"/>
    </source>
</evidence>
<feature type="region of interest" description="Disordered" evidence="10">
    <location>
        <begin position="310"/>
        <end position="334"/>
    </location>
</feature>
<dbReference type="Pfam" id="PF00105">
    <property type="entry name" value="zf-C4"/>
    <property type="match status" value="1"/>
</dbReference>
<evidence type="ECO:0000256" key="8">
    <source>
        <dbReference type="ARBA" id="ARBA00023242"/>
    </source>
</evidence>
<dbReference type="SMART" id="SM00430">
    <property type="entry name" value="HOLI"/>
    <property type="match status" value="1"/>
</dbReference>
<dbReference type="GO" id="GO:0008270">
    <property type="term" value="F:zinc ion binding"/>
    <property type="evidence" value="ECO:0007669"/>
    <property type="project" value="UniProtKB-KW"/>
</dbReference>
<gene>
    <name evidence="13" type="ORF">GSLYS_00002203001</name>
</gene>
<dbReference type="PROSITE" id="PS51030">
    <property type="entry name" value="NUCLEAR_REC_DBD_2"/>
    <property type="match status" value="1"/>
</dbReference>
<keyword evidence="3 9" id="KW-0862">Zinc</keyword>
<keyword evidence="8 9" id="KW-0539">Nucleus</keyword>
<dbReference type="GO" id="GO:0009755">
    <property type="term" value="P:hormone-mediated signaling pathway"/>
    <property type="evidence" value="ECO:0007669"/>
    <property type="project" value="TreeGrafter"/>
</dbReference>
<evidence type="ECO:0000256" key="9">
    <source>
        <dbReference type="RuleBase" id="RU004334"/>
    </source>
</evidence>
<keyword evidence="5 9" id="KW-0238">DNA-binding</keyword>
<keyword evidence="7 9" id="KW-0675">Receptor</keyword>
<dbReference type="PANTHER" id="PTHR24082:SF497">
    <property type="entry name" value="PEROXISOME PROLIFERATOR-ACTIVATED RECEPTOR GAMMA-LIKE"/>
    <property type="match status" value="1"/>
</dbReference>
<dbReference type="PRINTS" id="PR00047">
    <property type="entry name" value="STROIDFINGER"/>
</dbReference>
<dbReference type="InterPro" id="IPR035500">
    <property type="entry name" value="NHR-like_dom_sf"/>
</dbReference>
<keyword evidence="4 9" id="KW-0805">Transcription regulation</keyword>
<evidence type="ECO:0000256" key="3">
    <source>
        <dbReference type="ARBA" id="ARBA00022833"/>
    </source>
</evidence>
<dbReference type="EMBL" id="CAXITT010000026">
    <property type="protein sequence ID" value="CAL1528033.1"/>
    <property type="molecule type" value="Genomic_DNA"/>
</dbReference>
<dbReference type="PROSITE" id="PS00031">
    <property type="entry name" value="NUCLEAR_REC_DBD_1"/>
    <property type="match status" value="1"/>
</dbReference>
<evidence type="ECO:0000259" key="11">
    <source>
        <dbReference type="PROSITE" id="PS51030"/>
    </source>
</evidence>
<dbReference type="Gene3D" id="3.30.50.10">
    <property type="entry name" value="Erythroid Transcription Factor GATA-1, subunit A"/>
    <property type="match status" value="1"/>
</dbReference>
<evidence type="ECO:0000256" key="6">
    <source>
        <dbReference type="ARBA" id="ARBA00023163"/>
    </source>
</evidence>
<dbReference type="GO" id="GO:0030154">
    <property type="term" value="P:cell differentiation"/>
    <property type="evidence" value="ECO:0007669"/>
    <property type="project" value="TreeGrafter"/>
</dbReference>
<keyword evidence="6 9" id="KW-0804">Transcription</keyword>
<evidence type="ECO:0000256" key="1">
    <source>
        <dbReference type="ARBA" id="ARBA00022723"/>
    </source>
</evidence>
<dbReference type="GO" id="GO:0000122">
    <property type="term" value="P:negative regulation of transcription by RNA polymerase II"/>
    <property type="evidence" value="ECO:0007669"/>
    <property type="project" value="TreeGrafter"/>
</dbReference>
<comment type="similarity">
    <text evidence="9">Belongs to the nuclear hormone receptor family.</text>
</comment>
<reference evidence="13 14" key="1">
    <citation type="submission" date="2024-04" db="EMBL/GenBank/DDBJ databases">
        <authorList>
            <consortium name="Genoscope - CEA"/>
            <person name="William W."/>
        </authorList>
    </citation>
    <scope>NUCLEOTIDE SEQUENCE [LARGE SCALE GENOMIC DNA]</scope>
</reference>
<sequence length="693" mass="76469">MGRKRKQVDPENGHKSNLPPCRVCDAPGAGFHYGANTCEACKGFFHRSLKLHEQYRCEGEERCAIEHGKDKLCQKCRYQKCLAVGMGKEAIKTGRYTSVKRTNDILEVKKLQETGKVKPLGSSSSQILQLLKSPGMDTDSGSQNSNDSQAGHNTLSFEKAIYQSSVINECVNGQDLSAAQQLTSSYIYTDQAETNSIGSPSIMSILAGSPMSQASSHGTLPAEKSPMSFTESTLSSTLSPLAVLSATATAVLTSSNASQPLFSTKTDTEAMSRLFCDRKSVISPCPSTLDYFNSTSLPLSSSCNFSTPSLSVGPRSDTSQPPVGSDSATSPKSLAATHCTTSPMSVGLNCSASPSSSCHNGPPSNSSSSSSSTTYLSSQLANSDLLGTFCDSCGCNLEDKDISLLYQDKDKVVRMLVEAHEYFVIPVFGRLSPDEQLRQQVEHVENCRLHQEIFGKLPKLPDHEYDLIYETTGLDTDGRQQRFYRVSIWLENQIRGMVKFAKAIPGFGKVATADKVNLVKYSRQEFCLFSLYTTLNSELKVMRGVDNEWKCENELIKAGNVEVFRDFIEKQFKFCKSLQKLNLTEEEQIVIKAILVMAPDRSMPVESELAHDIHWHLVECLIHILARNYPNPNFKLAQIMSRITEARTQTENAISFIKNLKIEKYSKMLDNPLLREVMAGIIFDFKEDEGGAE</sequence>
<accession>A0AAV2H3C3</accession>
<dbReference type="CDD" id="cd06916">
    <property type="entry name" value="NR_DBD_like"/>
    <property type="match status" value="1"/>
</dbReference>
<comment type="subcellular location">
    <subcellularLocation>
        <location evidence="9">Nucleus</location>
    </subcellularLocation>
</comment>
<dbReference type="Pfam" id="PF00104">
    <property type="entry name" value="Hormone_recep"/>
    <property type="match status" value="1"/>
</dbReference>
<dbReference type="AlphaFoldDB" id="A0AAV2H3C3"/>
<feature type="domain" description="NR LBD" evidence="12">
    <location>
        <begin position="456"/>
        <end position="679"/>
    </location>
</feature>
<dbReference type="Proteomes" id="UP001497497">
    <property type="component" value="Unassembled WGS sequence"/>
</dbReference>
<protein>
    <submittedName>
        <fullName evidence="13">Uncharacterized protein</fullName>
    </submittedName>
</protein>
<feature type="domain" description="Nuclear receptor" evidence="11">
    <location>
        <begin position="18"/>
        <end position="93"/>
    </location>
</feature>
<evidence type="ECO:0000256" key="7">
    <source>
        <dbReference type="ARBA" id="ARBA00023170"/>
    </source>
</evidence>
<dbReference type="PROSITE" id="PS51843">
    <property type="entry name" value="NR_LBD"/>
    <property type="match status" value="1"/>
</dbReference>
<dbReference type="SMART" id="SM00399">
    <property type="entry name" value="ZnF_C4"/>
    <property type="match status" value="1"/>
</dbReference>
<dbReference type="InterPro" id="IPR050234">
    <property type="entry name" value="Nuclear_hormone_rcpt_NR1"/>
</dbReference>
<comment type="caution">
    <text evidence="13">The sequence shown here is derived from an EMBL/GenBank/DDBJ whole genome shotgun (WGS) entry which is preliminary data.</text>
</comment>
<keyword evidence="2 9" id="KW-0863">Zinc-finger</keyword>
<evidence type="ECO:0000256" key="4">
    <source>
        <dbReference type="ARBA" id="ARBA00023015"/>
    </source>
</evidence>